<dbReference type="InterPro" id="IPR007016">
    <property type="entry name" value="O-antigen_ligase-rel_domated"/>
</dbReference>
<sequence length="502" mass="54365">MADESTAVMPMTICLALGFLWWLMPHPLLILPLAMLPLLAWVAVNSTVWICLGFIIFSFFRIHEAFPMLYPFKIPQLLALGALAVTAWHMLITREIQVYWNSHFTGMGIFFGLVTLGLLFASNRGEAIASWSGNFIKIGLMTLIIAWLLKCKRDFAICNWSILLSGVLIAIVALNNKANGIGLVEGTRVTIGRNIGSMLGDPNDLALVLLFPTSFALALIFAYQASKKSRCLALVGYLIIVSAIIATQSRGGLLGILAVTGVFAWQKVENKVLLISCGGAAAGLLLVLAGISDRASGGAAEEGIDASAMGRIYAWQAAFNMALSHPLSGVGLSNFYFNYYLYSPHWDGKNHAVHSTWLGVLAETGFVGFIVFVTVVIRLLKNNIQQVQQINRLLYPKAPENFSTGRPFVKKTVPQPNLASADAPTAIVTSAQATLAGVIGFIVSGTFLTQGFTWPIYILFALSMAVSHTLKPWLERHQVEPSAVQNANGTEAAIIPSEPNVK</sequence>
<feature type="transmembrane region" description="Helical" evidence="5">
    <location>
        <begin position="36"/>
        <end position="62"/>
    </location>
</feature>
<name>A0A1V4T519_9GAMM</name>
<evidence type="ECO:0000256" key="4">
    <source>
        <dbReference type="ARBA" id="ARBA00023136"/>
    </source>
</evidence>
<feature type="transmembrane region" description="Helical" evidence="5">
    <location>
        <begin position="357"/>
        <end position="380"/>
    </location>
</feature>
<keyword evidence="2 5" id="KW-0812">Transmembrane</keyword>
<dbReference type="AlphaFoldDB" id="A0A1V4T519"/>
<dbReference type="Pfam" id="PF04932">
    <property type="entry name" value="Wzy_C"/>
    <property type="match status" value="1"/>
</dbReference>
<comment type="subcellular location">
    <subcellularLocation>
        <location evidence="1">Membrane</location>
        <topology evidence="1">Multi-pass membrane protein</topology>
    </subcellularLocation>
</comment>
<evidence type="ECO:0000313" key="8">
    <source>
        <dbReference type="Proteomes" id="UP000191418"/>
    </source>
</evidence>
<keyword evidence="3 5" id="KW-1133">Transmembrane helix</keyword>
<keyword evidence="8" id="KW-1185">Reference proteome</keyword>
<dbReference type="InterPro" id="IPR051533">
    <property type="entry name" value="WaaL-like"/>
</dbReference>
<feature type="transmembrane region" description="Helical" evidence="5">
    <location>
        <begin position="6"/>
        <end position="24"/>
    </location>
</feature>
<evidence type="ECO:0000259" key="6">
    <source>
        <dbReference type="Pfam" id="PF04932"/>
    </source>
</evidence>
<reference evidence="7 8" key="1">
    <citation type="submission" date="2017-01" db="EMBL/GenBank/DDBJ databases">
        <title>Genome Sequencing of a Marine Spirillum, Oceanospirillum multiglobuliferum ATCC 33336, from Japan.</title>
        <authorList>
            <person name="Carney J.G."/>
            <person name="Trachtenberg A.M."/>
            <person name="Rheaume B.A."/>
            <person name="Linnane J.D."/>
            <person name="Pitts N.L."/>
            <person name="Mykles D.L."/>
            <person name="Maclea K.S."/>
        </authorList>
    </citation>
    <scope>NUCLEOTIDE SEQUENCE [LARGE SCALE GENOMIC DNA]</scope>
    <source>
        <strain evidence="7 8">ATCC 33336</strain>
    </source>
</reference>
<feature type="domain" description="O-antigen ligase-related" evidence="6">
    <location>
        <begin position="237"/>
        <end position="373"/>
    </location>
</feature>
<dbReference type="GO" id="GO:0016020">
    <property type="term" value="C:membrane"/>
    <property type="evidence" value="ECO:0007669"/>
    <property type="project" value="UniProtKB-SubCell"/>
</dbReference>
<evidence type="ECO:0000256" key="1">
    <source>
        <dbReference type="ARBA" id="ARBA00004141"/>
    </source>
</evidence>
<feature type="transmembrane region" description="Helical" evidence="5">
    <location>
        <begin position="312"/>
        <end position="337"/>
    </location>
</feature>
<keyword evidence="4 5" id="KW-0472">Membrane</keyword>
<dbReference type="STRING" id="64969.SAMN02745127_01443"/>
<feature type="transmembrane region" description="Helical" evidence="5">
    <location>
        <begin position="104"/>
        <end position="122"/>
    </location>
</feature>
<gene>
    <name evidence="7" type="ORF">BTE48_08225</name>
</gene>
<feature type="transmembrane region" description="Helical" evidence="5">
    <location>
        <begin position="128"/>
        <end position="149"/>
    </location>
</feature>
<accession>A0A1V4T519</accession>
<dbReference type="Proteomes" id="UP000191418">
    <property type="component" value="Unassembled WGS sequence"/>
</dbReference>
<proteinExistence type="predicted"/>
<dbReference type="OrthoDB" id="871774at2"/>
<feature type="transmembrane region" description="Helical" evidence="5">
    <location>
        <begin position="156"/>
        <end position="174"/>
    </location>
</feature>
<dbReference type="PANTHER" id="PTHR37422">
    <property type="entry name" value="TEICHURONIC ACID BIOSYNTHESIS PROTEIN TUAE"/>
    <property type="match status" value="1"/>
</dbReference>
<dbReference type="PANTHER" id="PTHR37422:SF13">
    <property type="entry name" value="LIPOPOLYSACCHARIDE BIOSYNTHESIS PROTEIN PA4999-RELATED"/>
    <property type="match status" value="1"/>
</dbReference>
<evidence type="ECO:0000256" key="5">
    <source>
        <dbReference type="SAM" id="Phobius"/>
    </source>
</evidence>
<evidence type="ECO:0000256" key="2">
    <source>
        <dbReference type="ARBA" id="ARBA00022692"/>
    </source>
</evidence>
<feature type="transmembrane region" description="Helical" evidence="5">
    <location>
        <begin position="235"/>
        <end position="266"/>
    </location>
</feature>
<feature type="transmembrane region" description="Helical" evidence="5">
    <location>
        <begin position="272"/>
        <end position="291"/>
    </location>
</feature>
<protein>
    <recommendedName>
        <fullName evidence="6">O-antigen ligase-related domain-containing protein</fullName>
    </recommendedName>
</protein>
<feature type="transmembrane region" description="Helical" evidence="5">
    <location>
        <begin position="205"/>
        <end position="223"/>
    </location>
</feature>
<evidence type="ECO:0000313" key="7">
    <source>
        <dbReference type="EMBL" id="OPX55646.1"/>
    </source>
</evidence>
<feature type="transmembrane region" description="Helical" evidence="5">
    <location>
        <begin position="74"/>
        <end position="92"/>
    </location>
</feature>
<evidence type="ECO:0000256" key="3">
    <source>
        <dbReference type="ARBA" id="ARBA00022989"/>
    </source>
</evidence>
<dbReference type="EMBL" id="MTSM01000008">
    <property type="protein sequence ID" value="OPX55646.1"/>
    <property type="molecule type" value="Genomic_DNA"/>
</dbReference>
<feature type="transmembrane region" description="Helical" evidence="5">
    <location>
        <begin position="426"/>
        <end position="448"/>
    </location>
</feature>
<organism evidence="7 8">
    <name type="scientific">Oceanospirillum multiglobuliferum</name>
    <dbReference type="NCBI Taxonomy" id="64969"/>
    <lineage>
        <taxon>Bacteria</taxon>
        <taxon>Pseudomonadati</taxon>
        <taxon>Pseudomonadota</taxon>
        <taxon>Gammaproteobacteria</taxon>
        <taxon>Oceanospirillales</taxon>
        <taxon>Oceanospirillaceae</taxon>
        <taxon>Oceanospirillum</taxon>
    </lineage>
</organism>
<comment type="caution">
    <text evidence="7">The sequence shown here is derived from an EMBL/GenBank/DDBJ whole genome shotgun (WGS) entry which is preliminary data.</text>
</comment>